<dbReference type="EMBL" id="CP036316">
    <property type="protein sequence ID" value="QDT63852.1"/>
    <property type="molecule type" value="Genomic_DNA"/>
</dbReference>
<dbReference type="Pfam" id="PF09537">
    <property type="entry name" value="DUF2383"/>
    <property type="match status" value="1"/>
</dbReference>
<evidence type="ECO:0000313" key="2">
    <source>
        <dbReference type="EMBL" id="QDT63852.1"/>
    </source>
</evidence>
<keyword evidence="3" id="KW-1185">Reference proteome</keyword>
<gene>
    <name evidence="2" type="ORF">V22_10770</name>
</gene>
<dbReference type="PIRSF" id="PIRSF029477">
    <property type="entry name" value="UCP029477"/>
    <property type="match status" value="1"/>
</dbReference>
<feature type="domain" description="DUF2383" evidence="1">
    <location>
        <begin position="11"/>
        <end position="119"/>
    </location>
</feature>
<protein>
    <recommendedName>
        <fullName evidence="1">DUF2383 domain-containing protein</fullName>
    </recommendedName>
</protein>
<dbReference type="InterPro" id="IPR019052">
    <property type="entry name" value="DUF2383"/>
</dbReference>
<dbReference type="AlphaFoldDB" id="A0A517T642"/>
<dbReference type="KEGG" id="chya:V22_10770"/>
<dbReference type="InterPro" id="IPR016920">
    <property type="entry name" value="UCP029477"/>
</dbReference>
<name>A0A517T642_9PLAN</name>
<dbReference type="InterPro" id="IPR011971">
    <property type="entry name" value="CHP02284"/>
</dbReference>
<dbReference type="RefSeq" id="WP_145260491.1">
    <property type="nucleotide sequence ID" value="NZ_CP036316.1"/>
</dbReference>
<dbReference type="NCBIfam" id="TIGR02284">
    <property type="entry name" value="PA2169 family four-helix-bundle protein"/>
    <property type="match status" value="1"/>
</dbReference>
<dbReference type="Gene3D" id="1.20.1260.10">
    <property type="match status" value="1"/>
</dbReference>
<accession>A0A517T642</accession>
<proteinExistence type="predicted"/>
<reference evidence="2 3" key="1">
    <citation type="submission" date="2019-02" db="EMBL/GenBank/DDBJ databases">
        <title>Deep-cultivation of Planctomycetes and their phenomic and genomic characterization uncovers novel biology.</title>
        <authorList>
            <person name="Wiegand S."/>
            <person name="Jogler M."/>
            <person name="Boedeker C."/>
            <person name="Pinto D."/>
            <person name="Vollmers J."/>
            <person name="Rivas-Marin E."/>
            <person name="Kohn T."/>
            <person name="Peeters S.H."/>
            <person name="Heuer A."/>
            <person name="Rast P."/>
            <person name="Oberbeckmann S."/>
            <person name="Bunk B."/>
            <person name="Jeske O."/>
            <person name="Meyerdierks A."/>
            <person name="Storesund J.E."/>
            <person name="Kallscheuer N."/>
            <person name="Luecker S."/>
            <person name="Lage O.M."/>
            <person name="Pohl T."/>
            <person name="Merkel B.J."/>
            <person name="Hornburger P."/>
            <person name="Mueller R.-W."/>
            <person name="Bruemmer F."/>
            <person name="Labrenz M."/>
            <person name="Spormann A.M."/>
            <person name="Op den Camp H."/>
            <person name="Overmann J."/>
            <person name="Amann R."/>
            <person name="Jetten M.S.M."/>
            <person name="Mascher T."/>
            <person name="Medema M.H."/>
            <person name="Devos D.P."/>
            <person name="Kaster A.-K."/>
            <person name="Ovreas L."/>
            <person name="Rohde M."/>
            <person name="Galperin M.Y."/>
            <person name="Jogler C."/>
        </authorList>
    </citation>
    <scope>NUCLEOTIDE SEQUENCE [LARGE SCALE GENOMIC DNA]</scope>
    <source>
        <strain evidence="2 3">V22</strain>
    </source>
</reference>
<evidence type="ECO:0000259" key="1">
    <source>
        <dbReference type="Pfam" id="PF09537"/>
    </source>
</evidence>
<organism evidence="2 3">
    <name type="scientific">Calycomorphotria hydatis</name>
    <dbReference type="NCBI Taxonomy" id="2528027"/>
    <lineage>
        <taxon>Bacteria</taxon>
        <taxon>Pseudomonadati</taxon>
        <taxon>Planctomycetota</taxon>
        <taxon>Planctomycetia</taxon>
        <taxon>Planctomycetales</taxon>
        <taxon>Planctomycetaceae</taxon>
        <taxon>Calycomorphotria</taxon>
    </lineage>
</organism>
<dbReference type="OrthoDB" id="268257at2"/>
<evidence type="ECO:0000313" key="3">
    <source>
        <dbReference type="Proteomes" id="UP000319976"/>
    </source>
</evidence>
<sequence length="151" mass="17024">METKAALSYATVDALKQLAQINIDSAKGFREAADEIDNKPISNQLKEISEVRERQAEELGAYIEYNDETPRDSSYAAAVHRGWMKARSCFSDNNLYAVLAEAERGEDVIKEAYEEALKDNPGSAMNDVLNKQYARVKADHDHVRDLRDTIK</sequence>
<dbReference type="InterPro" id="IPR012347">
    <property type="entry name" value="Ferritin-like"/>
</dbReference>
<dbReference type="Proteomes" id="UP000319976">
    <property type="component" value="Chromosome"/>
</dbReference>